<evidence type="ECO:0000313" key="6">
    <source>
        <dbReference type="Proteomes" id="UP001157974"/>
    </source>
</evidence>
<dbReference type="InterPro" id="IPR040663">
    <property type="entry name" value="DNA_pol_D_N"/>
</dbReference>
<dbReference type="Pfam" id="PF04042">
    <property type="entry name" value="DNA_pol_E_B"/>
    <property type="match status" value="1"/>
</dbReference>
<evidence type="ECO:0000259" key="4">
    <source>
        <dbReference type="Pfam" id="PF18018"/>
    </source>
</evidence>
<feature type="domain" description="DNA polymerase alpha/delta/epsilon subunit B" evidence="3">
    <location>
        <begin position="194"/>
        <end position="417"/>
    </location>
</feature>
<name>A0AAV8V4G8_9RHOD</name>
<dbReference type="EMBL" id="JAMWBK010000002">
    <property type="protein sequence ID" value="KAJ8908066.1"/>
    <property type="molecule type" value="Genomic_DNA"/>
</dbReference>
<dbReference type="Gene3D" id="3.60.21.50">
    <property type="match status" value="1"/>
</dbReference>
<dbReference type="AlphaFoldDB" id="A0AAV8V4G8"/>
<dbReference type="InterPro" id="IPR024826">
    <property type="entry name" value="DNA_pol_delta/II_ssu"/>
</dbReference>
<evidence type="ECO:0000313" key="5">
    <source>
        <dbReference type="EMBL" id="KAJ8908066.1"/>
    </source>
</evidence>
<organism evidence="5 6">
    <name type="scientific">Rhodosorus marinus</name>
    <dbReference type="NCBI Taxonomy" id="101924"/>
    <lineage>
        <taxon>Eukaryota</taxon>
        <taxon>Rhodophyta</taxon>
        <taxon>Stylonematophyceae</taxon>
        <taxon>Stylonematales</taxon>
        <taxon>Stylonemataceae</taxon>
        <taxon>Rhodosorus</taxon>
    </lineage>
</organism>
<dbReference type="PANTHER" id="PTHR10416:SF0">
    <property type="entry name" value="DNA POLYMERASE DELTA SUBUNIT 2"/>
    <property type="match status" value="1"/>
</dbReference>
<dbReference type="Pfam" id="PF18018">
    <property type="entry name" value="DNA_pol_D_N"/>
    <property type="match status" value="1"/>
</dbReference>
<evidence type="ECO:0000256" key="2">
    <source>
        <dbReference type="ARBA" id="ARBA00022705"/>
    </source>
</evidence>
<comment type="caution">
    <text evidence="5">The sequence shown here is derived from an EMBL/GenBank/DDBJ whole genome shotgun (WGS) entry which is preliminary data.</text>
</comment>
<comment type="similarity">
    <text evidence="1">Belongs to the DNA polymerase delta/II small subunit family.</text>
</comment>
<dbReference type="GO" id="GO:0043625">
    <property type="term" value="C:delta DNA polymerase complex"/>
    <property type="evidence" value="ECO:0007669"/>
    <property type="project" value="TreeGrafter"/>
</dbReference>
<dbReference type="Proteomes" id="UP001157974">
    <property type="component" value="Unassembled WGS sequence"/>
</dbReference>
<dbReference type="Gene3D" id="2.40.50.430">
    <property type="match status" value="1"/>
</dbReference>
<dbReference type="PANTHER" id="PTHR10416">
    <property type="entry name" value="DNA POLYMERASE DELTA SUBUNIT 2"/>
    <property type="match status" value="1"/>
</dbReference>
<protein>
    <recommendedName>
        <fullName evidence="7">DNA polymerase delta subunit 2</fullName>
    </recommendedName>
</protein>
<reference evidence="5 6" key="1">
    <citation type="journal article" date="2023" name="Nat. Commun.">
        <title>Origin of minicircular mitochondrial genomes in red algae.</title>
        <authorList>
            <person name="Lee Y."/>
            <person name="Cho C.H."/>
            <person name="Lee Y.M."/>
            <person name="Park S.I."/>
            <person name="Yang J.H."/>
            <person name="West J.A."/>
            <person name="Bhattacharya D."/>
            <person name="Yoon H.S."/>
        </authorList>
    </citation>
    <scope>NUCLEOTIDE SEQUENCE [LARGE SCALE GENOMIC DNA]</scope>
    <source>
        <strain evidence="5 6">CCMP1338</strain>
        <tissue evidence="5">Whole cell</tissue>
    </source>
</reference>
<dbReference type="GO" id="GO:0003677">
    <property type="term" value="F:DNA binding"/>
    <property type="evidence" value="ECO:0007669"/>
    <property type="project" value="InterPro"/>
</dbReference>
<evidence type="ECO:0008006" key="7">
    <source>
        <dbReference type="Google" id="ProtNLM"/>
    </source>
</evidence>
<proteinExistence type="inferred from homology"/>
<dbReference type="GO" id="GO:0006271">
    <property type="term" value="P:DNA strand elongation involved in DNA replication"/>
    <property type="evidence" value="ECO:0007669"/>
    <property type="project" value="TreeGrafter"/>
</dbReference>
<gene>
    <name evidence="5" type="ORF">NDN08_008163</name>
</gene>
<accession>A0AAV8V4G8</accession>
<sequence>MAQVDACVVRKELTYEEKWQRFELGERKYGQQYSQVYFNRLNMMREQLKKAALQRWSSLQEDSIMERMVQAKDGAESVVVGILFKEMKLKPSILQEYAKHGAAMMPNPPRRAEKLYADESDALILEDETGRIQLEFHEEREILKDLREEFLVSGLIVAVKGTKTKKGLFSVAGVCPVSVLPQPTTSISEDDAYVCIVSGLGFGDETMNPLYADLLLETLKGAALADATENFKLAHVIVAGNSVCRAKDGSDKGEYLKSHKAIDRKAQDEAAFPMRELDRFLCGVASAIPMELMPGENDPVNYLLPQQAFHPCLIPDSTKFTSVHRSTNPSEFSLGGQTFLGTSGQNVDDYMSYLPPVNKPAEESAQRLDVLESMLRFGHIAPTAPDTLASYPFSSTDPFVMKEWPNLFFAANQPSFSTTVVSEGTSSVRIITVPSFSRTREVVFVNIRTLEPHVLSIEISL</sequence>
<keyword evidence="2" id="KW-0235">DNA replication</keyword>
<keyword evidence="6" id="KW-1185">Reference proteome</keyword>
<evidence type="ECO:0000256" key="1">
    <source>
        <dbReference type="ARBA" id="ARBA00006035"/>
    </source>
</evidence>
<evidence type="ECO:0000259" key="3">
    <source>
        <dbReference type="Pfam" id="PF04042"/>
    </source>
</evidence>
<dbReference type="InterPro" id="IPR007185">
    <property type="entry name" value="DNA_pol_a/d/e_bsu"/>
</dbReference>
<feature type="domain" description="DNA polymerase delta subunit OB-fold" evidence="4">
    <location>
        <begin position="32"/>
        <end position="172"/>
    </location>
</feature>